<dbReference type="Gene3D" id="1.10.150.20">
    <property type="entry name" value="5' to 3' exonuclease, C-terminal subdomain"/>
    <property type="match status" value="1"/>
</dbReference>
<evidence type="ECO:0000259" key="14">
    <source>
        <dbReference type="SMART" id="SM00485"/>
    </source>
</evidence>
<comment type="subcellular location">
    <subcellularLocation>
        <location evidence="2">Nucleus</location>
    </subcellularLocation>
</comment>
<feature type="region of interest" description="Disordered" evidence="12">
    <location>
        <begin position="409"/>
        <end position="452"/>
    </location>
</feature>
<dbReference type="InterPro" id="IPR006085">
    <property type="entry name" value="XPG_DNA_repair_N"/>
</dbReference>
<evidence type="ECO:0000256" key="3">
    <source>
        <dbReference type="ARBA" id="ARBA00005283"/>
    </source>
</evidence>
<organism evidence="15 16">
    <name type="scientific">Clonorchis sinensis</name>
    <name type="common">Chinese liver fluke</name>
    <dbReference type="NCBI Taxonomy" id="79923"/>
    <lineage>
        <taxon>Eukaryota</taxon>
        <taxon>Metazoa</taxon>
        <taxon>Spiralia</taxon>
        <taxon>Lophotrochozoa</taxon>
        <taxon>Platyhelminthes</taxon>
        <taxon>Trematoda</taxon>
        <taxon>Digenea</taxon>
        <taxon>Opisthorchiida</taxon>
        <taxon>Opisthorchiata</taxon>
        <taxon>Opisthorchiidae</taxon>
        <taxon>Clonorchis</taxon>
    </lineage>
</organism>
<dbReference type="Pfam" id="PF00752">
    <property type="entry name" value="XPG_N"/>
    <property type="match status" value="1"/>
</dbReference>
<dbReference type="PROSITE" id="PS00841">
    <property type="entry name" value="XPG_1"/>
    <property type="match status" value="1"/>
</dbReference>
<name>G7Y7S0_CLOSI</name>
<evidence type="ECO:0000256" key="6">
    <source>
        <dbReference type="ARBA" id="ARBA00022759"/>
    </source>
</evidence>
<dbReference type="InterPro" id="IPR008918">
    <property type="entry name" value="HhH2"/>
</dbReference>
<evidence type="ECO:0000259" key="13">
    <source>
        <dbReference type="SMART" id="SM00484"/>
    </source>
</evidence>
<evidence type="ECO:0000256" key="8">
    <source>
        <dbReference type="ARBA" id="ARBA00022801"/>
    </source>
</evidence>
<feature type="domain" description="XPG N-terminal" evidence="14">
    <location>
        <begin position="1"/>
        <end position="95"/>
    </location>
</feature>
<evidence type="ECO:0000256" key="7">
    <source>
        <dbReference type="ARBA" id="ARBA00022763"/>
    </source>
</evidence>
<keyword evidence="5" id="KW-0479">Metal-binding</keyword>
<keyword evidence="16" id="KW-1185">Reference proteome</keyword>
<evidence type="ECO:0000313" key="15">
    <source>
        <dbReference type="EMBL" id="GAA49005.1"/>
    </source>
</evidence>
<reference evidence="15" key="1">
    <citation type="journal article" date="2011" name="Genome Biol.">
        <title>The draft genome of the carcinogenic human liver fluke Clonorchis sinensis.</title>
        <authorList>
            <person name="Wang X."/>
            <person name="Chen W."/>
            <person name="Huang Y."/>
            <person name="Sun J."/>
            <person name="Men J."/>
            <person name="Liu H."/>
            <person name="Luo F."/>
            <person name="Guo L."/>
            <person name="Lv X."/>
            <person name="Deng C."/>
            <person name="Zhou C."/>
            <person name="Fan Y."/>
            <person name="Li X."/>
            <person name="Huang L."/>
            <person name="Hu Y."/>
            <person name="Liang C."/>
            <person name="Hu X."/>
            <person name="Xu J."/>
            <person name="Yu X."/>
        </authorList>
    </citation>
    <scope>NUCLEOTIDE SEQUENCE [LARGE SCALE GENOMIC DNA]</scope>
    <source>
        <strain evidence="15">Henan</strain>
    </source>
</reference>
<dbReference type="SMART" id="SM00484">
    <property type="entry name" value="XPGI"/>
    <property type="match status" value="1"/>
</dbReference>
<evidence type="ECO:0000313" key="16">
    <source>
        <dbReference type="Proteomes" id="UP000008909"/>
    </source>
</evidence>
<sequence length="1013" mass="112248">MGVPGLWELLEPARRPIELEQLTGKTVAIDMNIWLHQAVKSRASTGGPKAYLTVLFRRLCKLIYFGIRPVFVFDGDVPALKKATMAVRRRLRHNLADRANEARQRIIRRLLKRVAQSAVHGSTSSPEKSNKTAEVELLHRLGHHPEAQQAKEDEALFGVPNELSSDQLDAQGLLHERAGLEYDELARDYLDGVKLHVNADHLDLHSPSFCALPLQAQLRVVQLAREQLDSQFRSGVTQDNEQSQCTETFSLNQVSRLLLRRRLAERQEELSLQLAREEAVKQVTTFNNSTFMETLRSRLEHFRSGGVEDSTVALRIQSRDTGHAILIKNSPVKSKRVASFSDSAFSLESLIVRSATPSEAVDSLSASHETETSPKNHMTLPITTLDEDDSSIHEPSLIQHEGKLTMGDVDFTDLNDFPPKSPLPSGPPKPVDIWPESLISSSTSSSSSSIEDHLQQVAEIPFNASQPTVSVERVPEVADDLSVSTHSTTSNAPCVAHANSSENKNSTQEDEDDDEFVEVPESNAVDEASTQDLVLNSQSSGSVVEDEDDELDDATPRLLHPTDNQHSVFHDKWIEDEDAVLLDDDVLRDQADRLTRQAQTTTQRCVEEAQNLLQLFGMPFIVSPEEAEAQCVALQQSGLVDLVASDDSDVWPFGARLVCRHLFAGGAVDTKPKVTRKAPRVPSQYTLDDVQRTVGLNTMNILRLALLCGSDYTPGVQNVGPVTAVEILNEFGEIDDNASDFTLVGGTETADLAVRVVEPLERFTAWYRAASKVVAEGDAKSLNTSQVRKKWLKFCPPEGFPDPRIVEAYLRPNVLRHGGVECCAYTTVVVYRNRSRSTAIRDLRTSARIPSYDASPTTPSAERRSDLQRRAFTASTKGEQKRFMGGSQLNSLITKFFRPSEPPAVHSSSPSTEPPDEVTLPSKRARKAVSSLVKKAQIGDNKTESSDSKSVLKLGEPTELPYLQRPRRKRKEPSVDSVTKTVRQQKARNGKFAQPSRRVVSRVSLSEDENDDD</sequence>
<dbReference type="SUPFAM" id="SSF88723">
    <property type="entry name" value="PIN domain-like"/>
    <property type="match status" value="1"/>
</dbReference>
<feature type="region of interest" description="Disordered" evidence="12">
    <location>
        <begin position="480"/>
        <end position="549"/>
    </location>
</feature>
<dbReference type="Proteomes" id="UP000008909">
    <property type="component" value="Unassembled WGS sequence"/>
</dbReference>
<evidence type="ECO:0000256" key="2">
    <source>
        <dbReference type="ARBA" id="ARBA00004123"/>
    </source>
</evidence>
<feature type="compositionally biased region" description="Low complexity" evidence="12">
    <location>
        <begin position="440"/>
        <end position="449"/>
    </location>
</feature>
<dbReference type="Pfam" id="PF00867">
    <property type="entry name" value="XPG_I"/>
    <property type="match status" value="1"/>
</dbReference>
<dbReference type="SMART" id="SM00485">
    <property type="entry name" value="XPGN"/>
    <property type="match status" value="1"/>
</dbReference>
<dbReference type="GO" id="GO:0046872">
    <property type="term" value="F:metal ion binding"/>
    <property type="evidence" value="ECO:0007669"/>
    <property type="project" value="UniProtKB-KW"/>
</dbReference>
<dbReference type="GO" id="GO:0003697">
    <property type="term" value="F:single-stranded DNA binding"/>
    <property type="evidence" value="ECO:0007669"/>
    <property type="project" value="InterPro"/>
</dbReference>
<dbReference type="InterPro" id="IPR006084">
    <property type="entry name" value="XPG/Rad2"/>
</dbReference>
<comment type="similarity">
    <text evidence="3">Belongs to the XPG/RAD2 endonuclease family. XPG subfamily.</text>
</comment>
<dbReference type="InterPro" id="IPR006086">
    <property type="entry name" value="XPG-I_dom"/>
</dbReference>
<keyword evidence="11" id="KW-0539">Nucleus</keyword>
<dbReference type="Gene3D" id="3.40.50.1010">
    <property type="entry name" value="5'-nuclease"/>
    <property type="match status" value="2"/>
</dbReference>
<evidence type="ECO:0000256" key="10">
    <source>
        <dbReference type="ARBA" id="ARBA00023204"/>
    </source>
</evidence>
<evidence type="ECO:0000256" key="4">
    <source>
        <dbReference type="ARBA" id="ARBA00022722"/>
    </source>
</evidence>
<accession>G7Y7S0</accession>
<keyword evidence="9" id="KW-0460">Magnesium</keyword>
<dbReference type="InterPro" id="IPR019974">
    <property type="entry name" value="XPG_CS"/>
</dbReference>
<protein>
    <submittedName>
        <fullName evidence="15">DNA excision repair protein ERCC-5</fullName>
    </submittedName>
</protein>
<gene>
    <name evidence="15" type="ORF">CLF_102369</name>
</gene>
<keyword evidence="7" id="KW-0227">DNA damage</keyword>
<feature type="domain" description="XPG-I" evidence="13">
    <location>
        <begin position="614"/>
        <end position="687"/>
    </location>
</feature>
<dbReference type="GO" id="GO:0016788">
    <property type="term" value="F:hydrolase activity, acting on ester bonds"/>
    <property type="evidence" value="ECO:0007669"/>
    <property type="project" value="InterPro"/>
</dbReference>
<dbReference type="PRINTS" id="PR00066">
    <property type="entry name" value="XRODRMPGMNTG"/>
</dbReference>
<keyword evidence="10" id="KW-0234">DNA repair</keyword>
<feature type="compositionally biased region" description="Polar residues" evidence="12">
    <location>
        <begin position="528"/>
        <end position="542"/>
    </location>
</feature>
<dbReference type="InterPro" id="IPR036279">
    <property type="entry name" value="5-3_exonuclease_C_sf"/>
</dbReference>
<dbReference type="GO" id="GO:0004520">
    <property type="term" value="F:DNA endonuclease activity"/>
    <property type="evidence" value="ECO:0007669"/>
    <property type="project" value="TreeGrafter"/>
</dbReference>
<dbReference type="SMART" id="SM00279">
    <property type="entry name" value="HhH2"/>
    <property type="match status" value="1"/>
</dbReference>
<feature type="region of interest" description="Disordered" evidence="12">
    <location>
        <begin position="362"/>
        <end position="382"/>
    </location>
</feature>
<dbReference type="CDD" id="cd09868">
    <property type="entry name" value="PIN_XPG_RAD2"/>
    <property type="match status" value="1"/>
</dbReference>
<feature type="region of interest" description="Disordered" evidence="12">
    <location>
        <begin position="899"/>
        <end position="1013"/>
    </location>
</feature>
<feature type="compositionally biased region" description="Acidic residues" evidence="12">
    <location>
        <begin position="508"/>
        <end position="518"/>
    </location>
</feature>
<feature type="compositionally biased region" description="Polar residues" evidence="12">
    <location>
        <begin position="482"/>
        <end position="506"/>
    </location>
</feature>
<dbReference type="PANTHER" id="PTHR16171:SF7">
    <property type="entry name" value="DNA REPAIR PROTEIN RAD2"/>
    <property type="match status" value="1"/>
</dbReference>
<dbReference type="GO" id="GO:0005634">
    <property type="term" value="C:nucleus"/>
    <property type="evidence" value="ECO:0007669"/>
    <property type="project" value="UniProtKB-SubCell"/>
</dbReference>
<evidence type="ECO:0000256" key="9">
    <source>
        <dbReference type="ARBA" id="ARBA00022842"/>
    </source>
</evidence>
<evidence type="ECO:0000256" key="1">
    <source>
        <dbReference type="ARBA" id="ARBA00001946"/>
    </source>
</evidence>
<dbReference type="PRINTS" id="PR00853">
    <property type="entry name" value="XPGRADSUPER"/>
</dbReference>
<keyword evidence="4" id="KW-0540">Nuclease</keyword>
<dbReference type="AlphaFoldDB" id="G7Y7S0"/>
<dbReference type="InterPro" id="IPR029060">
    <property type="entry name" value="PIN-like_dom_sf"/>
</dbReference>
<comment type="cofactor">
    <cofactor evidence="1">
        <name>Mg(2+)</name>
        <dbReference type="ChEBI" id="CHEBI:18420"/>
    </cofactor>
</comment>
<proteinExistence type="inferred from homology"/>
<dbReference type="SUPFAM" id="SSF47807">
    <property type="entry name" value="5' to 3' exonuclease, C-terminal subdomain"/>
    <property type="match status" value="1"/>
</dbReference>
<feature type="compositionally biased region" description="Pro residues" evidence="12">
    <location>
        <begin position="419"/>
        <end position="430"/>
    </location>
</feature>
<reference key="2">
    <citation type="submission" date="2011-10" db="EMBL/GenBank/DDBJ databases">
        <title>The genome and transcriptome sequence of Clonorchis sinensis provide insights into the carcinogenic liver fluke.</title>
        <authorList>
            <person name="Wang X."/>
            <person name="Huang Y."/>
            <person name="Chen W."/>
            <person name="Liu H."/>
            <person name="Guo L."/>
            <person name="Chen Y."/>
            <person name="Luo F."/>
            <person name="Zhou W."/>
            <person name="Sun J."/>
            <person name="Mao Q."/>
            <person name="Liang P."/>
            <person name="Zhou C."/>
            <person name="Tian Y."/>
            <person name="Men J."/>
            <person name="Lv X."/>
            <person name="Huang L."/>
            <person name="Zhou J."/>
            <person name="Hu Y."/>
            <person name="Li R."/>
            <person name="Zhang F."/>
            <person name="Lei H."/>
            <person name="Li X."/>
            <person name="Hu X."/>
            <person name="Liang C."/>
            <person name="Xu J."/>
            <person name="Wu Z."/>
            <person name="Yu X."/>
        </authorList>
    </citation>
    <scope>NUCLEOTIDE SEQUENCE</scope>
    <source>
        <strain>Henan</strain>
    </source>
</reference>
<keyword evidence="6" id="KW-0255">Endonuclease</keyword>
<evidence type="ECO:0000256" key="11">
    <source>
        <dbReference type="ARBA" id="ARBA00023242"/>
    </source>
</evidence>
<keyword evidence="8" id="KW-0378">Hydrolase</keyword>
<dbReference type="InterPro" id="IPR001044">
    <property type="entry name" value="XPG/Rad2_eukaryotes"/>
</dbReference>
<dbReference type="PANTHER" id="PTHR16171">
    <property type="entry name" value="DNA REPAIR PROTEIN COMPLEMENTING XP-G CELLS-RELATED"/>
    <property type="match status" value="1"/>
</dbReference>
<dbReference type="EMBL" id="DF142924">
    <property type="protein sequence ID" value="GAA49005.1"/>
    <property type="molecule type" value="Genomic_DNA"/>
</dbReference>
<evidence type="ECO:0000256" key="5">
    <source>
        <dbReference type="ARBA" id="ARBA00022723"/>
    </source>
</evidence>
<evidence type="ECO:0000256" key="12">
    <source>
        <dbReference type="SAM" id="MobiDB-lite"/>
    </source>
</evidence>
<dbReference type="GO" id="GO:0006289">
    <property type="term" value="P:nucleotide-excision repair"/>
    <property type="evidence" value="ECO:0007669"/>
    <property type="project" value="InterPro"/>
</dbReference>